<evidence type="ECO:0000256" key="14">
    <source>
        <dbReference type="RuleBase" id="RU000584"/>
    </source>
</evidence>
<feature type="binding site" evidence="9 11">
    <location>
        <position position="116"/>
    </location>
    <ligand>
        <name>substrate</name>
    </ligand>
</feature>
<reference evidence="18 19" key="1">
    <citation type="submission" date="2019-03" db="EMBL/GenBank/DDBJ databases">
        <title>Alkanindiges illinoisensis: a potential pathogenic isolated from ascites of a gastric cancer patient with abdominal metastasis.</title>
        <authorList>
            <person name="Hu X."/>
            <person name="Yang B."/>
            <person name="Yan X."/>
            <person name="Lin L."/>
            <person name="Zhao H."/>
            <person name="Zhou F."/>
            <person name="Su B."/>
            <person name="Chen J."/>
            <person name="Rui Y."/>
            <person name="Wang Q."/>
            <person name="Zheng L."/>
        </authorList>
    </citation>
    <scope>NUCLEOTIDE SEQUENCE [LARGE SCALE GENOMIC DNA]</scope>
    <source>
        <strain evidence="18 19">NFYY 23406</strain>
    </source>
</reference>
<dbReference type="FunFam" id="3.30.460.30:FF:000001">
    <property type="entry name" value="Glutamyl-tRNA reductase"/>
    <property type="match status" value="1"/>
</dbReference>
<comment type="pathway">
    <text evidence="1 9 14">Porphyrin-containing compound metabolism; protoporphyrin-IX biosynthesis; 5-aminolevulinate from L-glutamyl-tRNA(Glu): step 1/2.</text>
</comment>
<evidence type="ECO:0000256" key="8">
    <source>
        <dbReference type="ARBA" id="ARBA00068659"/>
    </source>
</evidence>
<dbReference type="InterPro" id="IPR015896">
    <property type="entry name" value="4pyrrol_synth_GluRdtase_dimer"/>
</dbReference>
<dbReference type="Pfam" id="PF00745">
    <property type="entry name" value="GlutR_dimer"/>
    <property type="match status" value="1"/>
</dbReference>
<dbReference type="PANTHER" id="PTHR43013:SF1">
    <property type="entry name" value="GLUTAMYL-TRNA REDUCTASE"/>
    <property type="match status" value="1"/>
</dbReference>
<comment type="caution">
    <text evidence="18">The sequence shown here is derived from an EMBL/GenBank/DDBJ whole genome shotgun (WGS) entry which is preliminary data.</text>
</comment>
<dbReference type="OrthoDB" id="110209at2"/>
<dbReference type="GO" id="GO:0050661">
    <property type="term" value="F:NADP binding"/>
    <property type="evidence" value="ECO:0007669"/>
    <property type="project" value="InterPro"/>
</dbReference>
<dbReference type="InterPro" id="IPR036291">
    <property type="entry name" value="NAD(P)-bd_dom_sf"/>
</dbReference>
<evidence type="ECO:0000313" key="19">
    <source>
        <dbReference type="Proteomes" id="UP000297834"/>
    </source>
</evidence>
<evidence type="ECO:0000259" key="16">
    <source>
        <dbReference type="Pfam" id="PF01488"/>
    </source>
</evidence>
<dbReference type="PIRSF" id="PIRSF000445">
    <property type="entry name" value="4pyrrol_synth_GluRdtase"/>
    <property type="match status" value="1"/>
</dbReference>
<dbReference type="InterPro" id="IPR036343">
    <property type="entry name" value="GluRdtase_N_sf"/>
</dbReference>
<keyword evidence="5 9" id="KW-0560">Oxidoreductase</keyword>
<comment type="domain">
    <text evidence="9">Possesses an unusual extended V-shaped dimeric structure with each monomer consisting of three distinct domains arranged along a curved 'spinal' alpha-helix. The N-terminal catalytic domain specifically recognizes the glutamate moiety of the substrate. The second domain is the NADPH-binding domain, and the third C-terminal domain is responsible for dimerization.</text>
</comment>
<dbReference type="SUPFAM" id="SSF69742">
    <property type="entry name" value="Glutamyl tRNA-reductase catalytic, N-terminal domain"/>
    <property type="match status" value="1"/>
</dbReference>
<evidence type="ECO:0000256" key="10">
    <source>
        <dbReference type="PIRSR" id="PIRSR000445-1"/>
    </source>
</evidence>
<dbReference type="Pfam" id="PF01488">
    <property type="entry name" value="Shikimate_DH"/>
    <property type="match status" value="1"/>
</dbReference>
<comment type="similarity">
    <text evidence="2 9 14">Belongs to the glutamyl-tRNA reductase family.</text>
</comment>
<feature type="active site" description="Nucleophile" evidence="9 10">
    <location>
        <position position="50"/>
    </location>
</feature>
<evidence type="ECO:0000256" key="2">
    <source>
        <dbReference type="ARBA" id="ARBA00005916"/>
    </source>
</evidence>
<dbReference type="InterPro" id="IPR006151">
    <property type="entry name" value="Shikm_DH/Glu-tRNA_Rdtase"/>
</dbReference>
<feature type="binding site" evidence="9 12">
    <location>
        <begin position="185"/>
        <end position="190"/>
    </location>
    <ligand>
        <name>NADP(+)</name>
        <dbReference type="ChEBI" id="CHEBI:58349"/>
    </ligand>
</feature>
<feature type="domain" description="Glutamyl-tRNA reductase N-terminal" evidence="17">
    <location>
        <begin position="6"/>
        <end position="152"/>
    </location>
</feature>
<dbReference type="GO" id="GO:0019353">
    <property type="term" value="P:protoporphyrinogen IX biosynthetic process from glutamate"/>
    <property type="evidence" value="ECO:0007669"/>
    <property type="project" value="TreeGrafter"/>
</dbReference>
<evidence type="ECO:0000256" key="11">
    <source>
        <dbReference type="PIRSR" id="PIRSR000445-2"/>
    </source>
</evidence>
<dbReference type="AlphaFoldDB" id="A0A4Y7XEY3"/>
<dbReference type="Pfam" id="PF05201">
    <property type="entry name" value="GlutR_N"/>
    <property type="match status" value="1"/>
</dbReference>
<proteinExistence type="inferred from homology"/>
<dbReference type="RefSeq" id="WP_134243641.1">
    <property type="nucleotide sequence ID" value="NZ_SNTY01000013.1"/>
</dbReference>
<feature type="binding site" evidence="9 11">
    <location>
        <begin position="110"/>
        <end position="112"/>
    </location>
    <ligand>
        <name>substrate</name>
    </ligand>
</feature>
<protein>
    <recommendedName>
        <fullName evidence="8 9">Glutamyl-tRNA reductase</fullName>
        <shortName evidence="9">GluTR</shortName>
        <ecNumber evidence="3 9">1.2.1.70</ecNumber>
    </recommendedName>
</protein>
<comment type="miscellaneous">
    <text evidence="9">During catalysis, the active site Cys acts as a nucleophile attacking the alpha-carbonyl group of tRNA-bound glutamate with the formation of a thioester intermediate between enzyme and glutamate, and the concomitant release of tRNA(Glu). The thioester intermediate is finally reduced by direct hydride transfer from NADPH, to form the product GSA.</text>
</comment>
<evidence type="ECO:0000256" key="9">
    <source>
        <dbReference type="HAMAP-Rule" id="MF_00087"/>
    </source>
</evidence>
<dbReference type="Gene3D" id="3.30.460.30">
    <property type="entry name" value="Glutamyl-tRNA reductase, N-terminal domain"/>
    <property type="match status" value="1"/>
</dbReference>
<dbReference type="EC" id="1.2.1.70" evidence="3 9"/>
<evidence type="ECO:0000256" key="4">
    <source>
        <dbReference type="ARBA" id="ARBA00022857"/>
    </source>
</evidence>
<comment type="subunit">
    <text evidence="9">Homodimer.</text>
</comment>
<dbReference type="InterPro" id="IPR015895">
    <property type="entry name" value="4pyrrol_synth_GluRdtase_N"/>
</dbReference>
<keyword evidence="6 9" id="KW-0627">Porphyrin biosynthesis</keyword>
<name>A0A4Y7XEY3_9GAMM</name>
<accession>A0A4Y7XEY3</accession>
<dbReference type="CDD" id="cd05213">
    <property type="entry name" value="NAD_bind_Glutamyl_tRNA_reduct"/>
    <property type="match status" value="1"/>
</dbReference>
<dbReference type="InterPro" id="IPR036453">
    <property type="entry name" value="GluRdtase_dimer_dom_sf"/>
</dbReference>
<dbReference type="FunFam" id="3.40.50.720:FF:000031">
    <property type="entry name" value="Glutamyl-tRNA reductase"/>
    <property type="match status" value="1"/>
</dbReference>
<evidence type="ECO:0000256" key="7">
    <source>
        <dbReference type="ARBA" id="ARBA00047464"/>
    </source>
</evidence>
<dbReference type="PANTHER" id="PTHR43013">
    <property type="entry name" value="GLUTAMYL-TRNA REDUCTASE"/>
    <property type="match status" value="1"/>
</dbReference>
<evidence type="ECO:0000256" key="3">
    <source>
        <dbReference type="ARBA" id="ARBA00012970"/>
    </source>
</evidence>
<dbReference type="NCBIfam" id="TIGR01035">
    <property type="entry name" value="hemA"/>
    <property type="match status" value="1"/>
</dbReference>
<feature type="site" description="Important for activity" evidence="9 13">
    <location>
        <position position="95"/>
    </location>
</feature>
<evidence type="ECO:0000259" key="17">
    <source>
        <dbReference type="Pfam" id="PF05201"/>
    </source>
</evidence>
<evidence type="ECO:0000259" key="15">
    <source>
        <dbReference type="Pfam" id="PF00745"/>
    </source>
</evidence>
<dbReference type="SUPFAM" id="SSF69075">
    <property type="entry name" value="Glutamyl tRNA-reductase dimerization domain"/>
    <property type="match status" value="1"/>
</dbReference>
<evidence type="ECO:0000256" key="5">
    <source>
        <dbReference type="ARBA" id="ARBA00023002"/>
    </source>
</evidence>
<feature type="binding site" evidence="9 11">
    <location>
        <position position="105"/>
    </location>
    <ligand>
        <name>substrate</name>
    </ligand>
</feature>
<dbReference type="UniPathway" id="UPA00251">
    <property type="reaction ID" value="UER00316"/>
</dbReference>
<comment type="function">
    <text evidence="9">Catalyzes the NADPH-dependent reduction of glutamyl-tRNA(Glu) to glutamate 1-semialdehyde (GSA).</text>
</comment>
<organism evidence="18 19">
    <name type="scientific">Alkanindiges illinoisensis</name>
    <dbReference type="NCBI Taxonomy" id="197183"/>
    <lineage>
        <taxon>Bacteria</taxon>
        <taxon>Pseudomonadati</taxon>
        <taxon>Pseudomonadota</taxon>
        <taxon>Gammaproteobacteria</taxon>
        <taxon>Moraxellales</taxon>
        <taxon>Moraxellaceae</taxon>
        <taxon>Alkanindiges</taxon>
    </lineage>
</organism>
<keyword evidence="4 9" id="KW-0521">NADP</keyword>
<feature type="domain" description="Quinate/shikimate 5-dehydrogenase/glutamyl-tRNA reductase" evidence="16">
    <location>
        <begin position="167"/>
        <end position="306"/>
    </location>
</feature>
<feature type="domain" description="Tetrapyrrole biosynthesis glutamyl-tRNA reductase dimerisation" evidence="15">
    <location>
        <begin position="320"/>
        <end position="408"/>
    </location>
</feature>
<dbReference type="Gene3D" id="3.40.50.720">
    <property type="entry name" value="NAD(P)-binding Rossmann-like Domain"/>
    <property type="match status" value="1"/>
</dbReference>
<feature type="binding site" evidence="9 11">
    <location>
        <begin position="49"/>
        <end position="52"/>
    </location>
    <ligand>
        <name>substrate</name>
    </ligand>
</feature>
<dbReference type="SUPFAM" id="SSF51735">
    <property type="entry name" value="NAD(P)-binding Rossmann-fold domains"/>
    <property type="match status" value="1"/>
</dbReference>
<dbReference type="GO" id="GO:0008883">
    <property type="term" value="F:glutamyl-tRNA reductase activity"/>
    <property type="evidence" value="ECO:0007669"/>
    <property type="project" value="UniProtKB-UniRule"/>
</dbReference>
<evidence type="ECO:0000313" key="18">
    <source>
        <dbReference type="EMBL" id="TEU30017.1"/>
    </source>
</evidence>
<sequence length="444" mass="49092">MGFFALGVNHTTASVDLREKVAFSPERLATALHEACAFCHLNDLVILSTCNRTEIYAITPKPDLLLDWLTHFNGLQRTDLLQHVYQFDNESAITHLIRVASGLDSMVLGEPQIFGQVKNALQLARQAGTVSSQLSRLFEHAFYAAKKVRSETAVGEQAISMGYAVVQLAQQVFSSLSQTTALIVAAGEMNTLVARHLVEQNVGRLLICNRGVERATLLADELMARVPVEIIPFDQLADALPRADIVSSCTGSLHQVIYASDVKQALKKRRFKPMLMVDLAVPRDIDQAVSRLNDVYLYDVDHLQTVIEGNLAQRRQAALEAEVMVSQLSAQFIRQQRSEQATPYIVAYRGHIEQLKASELDKARQLLAQGQDAEQVLERLANALTAKLAHAPSQLVRQAAMHENPEILEWSMNALGIEALVPNEPTEGNEQIAQLQPGNELLKP</sequence>
<dbReference type="EMBL" id="SNTY01000013">
    <property type="protein sequence ID" value="TEU30017.1"/>
    <property type="molecule type" value="Genomic_DNA"/>
</dbReference>
<evidence type="ECO:0000256" key="12">
    <source>
        <dbReference type="PIRSR" id="PIRSR000445-3"/>
    </source>
</evidence>
<evidence type="ECO:0000256" key="13">
    <source>
        <dbReference type="PIRSR" id="PIRSR000445-4"/>
    </source>
</evidence>
<keyword evidence="19" id="KW-1185">Reference proteome</keyword>
<dbReference type="STRING" id="1120977.GCA_000619845_00053"/>
<evidence type="ECO:0000256" key="1">
    <source>
        <dbReference type="ARBA" id="ARBA00005059"/>
    </source>
</evidence>
<dbReference type="InterPro" id="IPR000343">
    <property type="entry name" value="4pyrrol_synth_GluRdtase"/>
</dbReference>
<dbReference type="HAMAP" id="MF_00087">
    <property type="entry name" value="Glu_tRNA_reductase"/>
    <property type="match status" value="1"/>
</dbReference>
<gene>
    <name evidence="9" type="primary">hemA</name>
    <name evidence="18" type="ORF">E2B99_03725</name>
</gene>
<evidence type="ECO:0000256" key="6">
    <source>
        <dbReference type="ARBA" id="ARBA00023244"/>
    </source>
</evidence>
<dbReference type="Proteomes" id="UP000297834">
    <property type="component" value="Unassembled WGS sequence"/>
</dbReference>
<comment type="catalytic activity">
    <reaction evidence="7 9 14">
        <text>(S)-4-amino-5-oxopentanoate + tRNA(Glu) + NADP(+) = L-glutamyl-tRNA(Glu) + NADPH + H(+)</text>
        <dbReference type="Rhea" id="RHEA:12344"/>
        <dbReference type="Rhea" id="RHEA-COMP:9663"/>
        <dbReference type="Rhea" id="RHEA-COMP:9680"/>
        <dbReference type="ChEBI" id="CHEBI:15378"/>
        <dbReference type="ChEBI" id="CHEBI:57501"/>
        <dbReference type="ChEBI" id="CHEBI:57783"/>
        <dbReference type="ChEBI" id="CHEBI:58349"/>
        <dbReference type="ChEBI" id="CHEBI:78442"/>
        <dbReference type="ChEBI" id="CHEBI:78520"/>
        <dbReference type="EC" id="1.2.1.70"/>
    </reaction>
</comment>